<dbReference type="PANTHER" id="PTHR30461:SF2">
    <property type="entry name" value="SERINE RECOMBINASE PINE-RELATED"/>
    <property type="match status" value="1"/>
</dbReference>
<keyword evidence="3" id="KW-0175">Coiled coil</keyword>
<name>W4QXU3_HALA3</name>
<proteinExistence type="predicted"/>
<evidence type="ECO:0000259" key="4">
    <source>
        <dbReference type="Pfam" id="PF13408"/>
    </source>
</evidence>
<accession>W4QXU3</accession>
<dbReference type="AlphaFoldDB" id="W4QXU3"/>
<feature type="domain" description="Recombinase zinc beta ribbon" evidence="4">
    <location>
        <begin position="48"/>
        <end position="106"/>
    </location>
</feature>
<dbReference type="Proteomes" id="UP000018896">
    <property type="component" value="Unassembled WGS sequence"/>
</dbReference>
<keyword evidence="2" id="KW-0233">DNA recombination</keyword>
<keyword evidence="1" id="KW-0238">DNA-binding</keyword>
<feature type="coiled-coil region" evidence="3">
    <location>
        <begin position="129"/>
        <end position="184"/>
    </location>
</feature>
<comment type="caution">
    <text evidence="5">The sequence shown here is derived from an EMBL/GenBank/DDBJ whole genome shotgun (WGS) entry which is preliminary data.</text>
</comment>
<dbReference type="STRING" id="1236973.JCM9157_3304"/>
<protein>
    <submittedName>
        <fullName evidence="5">Resolvase</fullName>
    </submittedName>
</protein>
<evidence type="ECO:0000256" key="3">
    <source>
        <dbReference type="SAM" id="Coils"/>
    </source>
</evidence>
<reference evidence="5 6" key="1">
    <citation type="journal article" date="2014" name="Genome Announc.">
        <title>Draft Genome Sequences of Three Alkaliphilic Bacillus Strains, Bacillus wakoensis JCM 9140T, Bacillus akibai JCM 9157T, and Bacillus hemicellulosilyticus JCM 9152T.</title>
        <authorList>
            <person name="Yuki M."/>
            <person name="Oshima K."/>
            <person name="Suda W."/>
            <person name="Oshida Y."/>
            <person name="Kitamura K."/>
            <person name="Iida T."/>
            <person name="Hattori M."/>
            <person name="Ohkuma M."/>
        </authorList>
    </citation>
    <scope>NUCLEOTIDE SEQUENCE [LARGE SCALE GENOMIC DNA]</scope>
    <source>
        <strain evidence="5 6">JCM 9157</strain>
    </source>
</reference>
<dbReference type="Pfam" id="PF13408">
    <property type="entry name" value="Zn_ribbon_recom"/>
    <property type="match status" value="1"/>
</dbReference>
<evidence type="ECO:0000256" key="1">
    <source>
        <dbReference type="ARBA" id="ARBA00023125"/>
    </source>
</evidence>
<gene>
    <name evidence="5" type="ORF">JCM9157_3304</name>
</gene>
<evidence type="ECO:0000313" key="5">
    <source>
        <dbReference type="EMBL" id="GAE36154.1"/>
    </source>
</evidence>
<dbReference type="EMBL" id="BAUV01000029">
    <property type="protein sequence ID" value="GAE36154.1"/>
    <property type="molecule type" value="Genomic_DNA"/>
</dbReference>
<dbReference type="GO" id="GO:0003677">
    <property type="term" value="F:DNA binding"/>
    <property type="evidence" value="ECO:0007669"/>
    <property type="project" value="UniProtKB-KW"/>
</dbReference>
<dbReference type="InterPro" id="IPR025827">
    <property type="entry name" value="Zn_ribbon_recom_dom"/>
</dbReference>
<dbReference type="InterPro" id="IPR050639">
    <property type="entry name" value="SSR_resolvase"/>
</dbReference>
<evidence type="ECO:0000313" key="6">
    <source>
        <dbReference type="Proteomes" id="UP000018896"/>
    </source>
</evidence>
<organism evidence="5 6">
    <name type="scientific">Halalkalibacter akibai (strain ATCC 43226 / DSM 21942 / CIP 109018 / JCM 9157 / 1139)</name>
    <name type="common">Bacillus akibai</name>
    <dbReference type="NCBI Taxonomy" id="1236973"/>
    <lineage>
        <taxon>Bacteria</taxon>
        <taxon>Bacillati</taxon>
        <taxon>Bacillota</taxon>
        <taxon>Bacilli</taxon>
        <taxon>Bacillales</taxon>
        <taxon>Bacillaceae</taxon>
        <taxon>Halalkalibacter</taxon>
    </lineage>
</organism>
<dbReference type="RefSeq" id="WP_235715027.1">
    <property type="nucleotide sequence ID" value="NZ_BAUV01000029.1"/>
</dbReference>
<evidence type="ECO:0000256" key="2">
    <source>
        <dbReference type="ARBA" id="ARBA00023172"/>
    </source>
</evidence>
<sequence>METIICKDAHPAIVSERVWDVANKDREERAEKSVISREKPAVKTGVTMLKDLIYCSECGKKMTIRKDNKLKMHTIKKCEYLKESGEKCINAGIKLEHVERNVMLHLRQYKVELKQFLETLDDGAGSMLEADQKQRLIRLENEIKQVEEQNKNLIELALTGIFTHDELKEKKQGLTQKLVYLEKQHENLLYDMNNMSVEDKQIQIEGTLSKIETIEIKNNPEILNHTLKTMIKKIYYSRVIPKELLVRSTRCEERKNYPFELMIEYF</sequence>
<keyword evidence="6" id="KW-1185">Reference proteome</keyword>
<dbReference type="PANTHER" id="PTHR30461">
    <property type="entry name" value="DNA-INVERTASE FROM LAMBDOID PROPHAGE"/>
    <property type="match status" value="1"/>
</dbReference>
<dbReference type="GO" id="GO:0000150">
    <property type="term" value="F:DNA strand exchange activity"/>
    <property type="evidence" value="ECO:0007669"/>
    <property type="project" value="TreeGrafter"/>
</dbReference>